<gene>
    <name evidence="1" type="ORF">PDJAM_G00003570</name>
</gene>
<evidence type="ECO:0000313" key="1">
    <source>
        <dbReference type="EMBL" id="MCJ8728354.1"/>
    </source>
</evidence>
<organism evidence="1 2">
    <name type="scientific">Pangasius djambal</name>
    <dbReference type="NCBI Taxonomy" id="1691987"/>
    <lineage>
        <taxon>Eukaryota</taxon>
        <taxon>Metazoa</taxon>
        <taxon>Chordata</taxon>
        <taxon>Craniata</taxon>
        <taxon>Vertebrata</taxon>
        <taxon>Euteleostomi</taxon>
        <taxon>Actinopterygii</taxon>
        <taxon>Neopterygii</taxon>
        <taxon>Teleostei</taxon>
        <taxon>Ostariophysi</taxon>
        <taxon>Siluriformes</taxon>
        <taxon>Pangasiidae</taxon>
        <taxon>Pangasius</taxon>
    </lineage>
</organism>
<proteinExistence type="predicted"/>
<dbReference type="EMBL" id="CM040975">
    <property type="protein sequence ID" value="MCJ8728354.1"/>
    <property type="molecule type" value="Genomic_DNA"/>
</dbReference>
<dbReference type="Proteomes" id="UP000830395">
    <property type="component" value="Chromosome 1"/>
</dbReference>
<name>A0ACC5XY27_9TELE</name>
<sequence>HHPHPRLFFSFTEQLHNINDYLHQHQQQHLHLQAHPHQHHHHHHHHHRHPPQHFPQAPDHHHHLARKKGENKASTYGINYLLSNSNGNLFCTGTPWKTRRYSPGVNGLHEEIVDFYAFMSPRPEEEAMRRDVVNRIESVIKNLWPAANVQIFGSFSTGLYLPTSDIDLVVFGKWERPPLQQLDQALRQQN</sequence>
<protein>
    <submittedName>
        <fullName evidence="1">Uncharacterized protein</fullName>
    </submittedName>
</protein>
<reference evidence="1" key="1">
    <citation type="submission" date="2020-02" db="EMBL/GenBank/DDBJ databases">
        <title>Genome sequencing of the panga catfish, Pangasius djambal.</title>
        <authorList>
            <person name="Wen M."/>
            <person name="Zahm M."/>
            <person name="Roques C."/>
            <person name="Cabau C."/>
            <person name="Klopp C."/>
            <person name="Donnadieu C."/>
            <person name="Jouanno E."/>
            <person name="Avarre J.-C."/>
            <person name="Campet M."/>
            <person name="Ha T."/>
            <person name="Dugue R."/>
            <person name="Lampietro C."/>
            <person name="Louis A."/>
            <person name="Herpin A."/>
            <person name="Echchiki A."/>
            <person name="Berthelot C."/>
            <person name="Parey E."/>
            <person name="Roest-Crollius H."/>
            <person name="Braasch I."/>
            <person name="Postlethwait J.H."/>
            <person name="Bobe J."/>
            <person name="Montfort J."/>
            <person name="Bouchez O."/>
            <person name="Begum T."/>
            <person name="Schartl M."/>
            <person name="Gustiano R."/>
            <person name="Guiguen Y."/>
        </authorList>
    </citation>
    <scope>NUCLEOTIDE SEQUENCE</scope>
    <source>
        <strain evidence="1">Pdj_M5554</strain>
    </source>
</reference>
<accession>A0ACC5XY27</accession>
<feature type="non-terminal residue" evidence="1">
    <location>
        <position position="190"/>
    </location>
</feature>
<keyword evidence="2" id="KW-1185">Reference proteome</keyword>
<comment type="caution">
    <text evidence="1">The sequence shown here is derived from an EMBL/GenBank/DDBJ whole genome shotgun (WGS) entry which is preliminary data.</text>
</comment>
<feature type="non-terminal residue" evidence="1">
    <location>
        <position position="1"/>
    </location>
</feature>
<evidence type="ECO:0000313" key="2">
    <source>
        <dbReference type="Proteomes" id="UP000830395"/>
    </source>
</evidence>